<name>A0AC35U7D1_9BILA</name>
<protein>
    <submittedName>
        <fullName evidence="2">AB hydrolase-1 domain-containing protein</fullName>
    </submittedName>
</protein>
<accession>A0AC35U7D1</accession>
<reference evidence="2" key="1">
    <citation type="submission" date="2016-11" db="UniProtKB">
        <authorList>
            <consortium name="WormBaseParasite"/>
        </authorList>
    </citation>
    <scope>IDENTIFICATION</scope>
    <source>
        <strain evidence="2">KR3021</strain>
    </source>
</reference>
<evidence type="ECO:0000313" key="2">
    <source>
        <dbReference type="WBParaSite" id="RSKR_0000827200.1"/>
    </source>
</evidence>
<proteinExistence type="predicted"/>
<dbReference type="Proteomes" id="UP000095286">
    <property type="component" value="Unplaced"/>
</dbReference>
<evidence type="ECO:0000313" key="1">
    <source>
        <dbReference type="Proteomes" id="UP000095286"/>
    </source>
</evidence>
<sequence length="221" mass="24525">MAKSADLQAADLLRDIPDNSLDLVQEAFTVFIRESLPPFNYHVKGTILLLHGQAYTSYVWQNSNMMQIFSAMGFHCIAPDLPGQGRTEGTGIADKEKPRFFSLLIDTLYLKRVIVVAASMAGQYILPLLPDFRITCLVAIALSDSKMPPERSSVIKTPTLVLWGDKDTSLGPICASNLKNLPFVKLIKIPSATHACHESNPKYVQTVILNFLDLITEYDLI</sequence>
<organism evidence="1 2">
    <name type="scientific">Rhabditophanes sp. KR3021</name>
    <dbReference type="NCBI Taxonomy" id="114890"/>
    <lineage>
        <taxon>Eukaryota</taxon>
        <taxon>Metazoa</taxon>
        <taxon>Ecdysozoa</taxon>
        <taxon>Nematoda</taxon>
        <taxon>Chromadorea</taxon>
        <taxon>Rhabditida</taxon>
        <taxon>Tylenchina</taxon>
        <taxon>Panagrolaimomorpha</taxon>
        <taxon>Strongyloidoidea</taxon>
        <taxon>Alloionematidae</taxon>
        <taxon>Rhabditophanes</taxon>
    </lineage>
</organism>
<dbReference type="WBParaSite" id="RSKR_0000827200.1">
    <property type="protein sequence ID" value="RSKR_0000827200.1"/>
    <property type="gene ID" value="RSKR_0000827200"/>
</dbReference>